<evidence type="ECO:0000313" key="1">
    <source>
        <dbReference type="EMBL" id="RIB23401.1"/>
    </source>
</evidence>
<dbReference type="AlphaFoldDB" id="A0A397VNM6"/>
<dbReference type="EMBL" id="QKWP01000264">
    <property type="protein sequence ID" value="RIB23401.1"/>
    <property type="molecule type" value="Genomic_DNA"/>
</dbReference>
<keyword evidence="2" id="KW-1185">Reference proteome</keyword>
<comment type="caution">
    <text evidence="1">The sequence shown here is derived from an EMBL/GenBank/DDBJ whole genome shotgun (WGS) entry which is preliminary data.</text>
</comment>
<organism evidence="1 2">
    <name type="scientific">Gigaspora rosea</name>
    <dbReference type="NCBI Taxonomy" id="44941"/>
    <lineage>
        <taxon>Eukaryota</taxon>
        <taxon>Fungi</taxon>
        <taxon>Fungi incertae sedis</taxon>
        <taxon>Mucoromycota</taxon>
        <taxon>Glomeromycotina</taxon>
        <taxon>Glomeromycetes</taxon>
        <taxon>Diversisporales</taxon>
        <taxon>Gigasporaceae</taxon>
        <taxon>Gigaspora</taxon>
    </lineage>
</organism>
<evidence type="ECO:0000313" key="2">
    <source>
        <dbReference type="Proteomes" id="UP000266673"/>
    </source>
</evidence>
<reference evidence="1 2" key="1">
    <citation type="submission" date="2018-06" db="EMBL/GenBank/DDBJ databases">
        <title>Comparative genomics reveals the genomic features of Rhizophagus irregularis, R. cerebriforme, R. diaphanum and Gigaspora rosea, and their symbiotic lifestyle signature.</title>
        <authorList>
            <person name="Morin E."/>
            <person name="San Clemente H."/>
            <person name="Chen E.C.H."/>
            <person name="De La Providencia I."/>
            <person name="Hainaut M."/>
            <person name="Kuo A."/>
            <person name="Kohler A."/>
            <person name="Murat C."/>
            <person name="Tang N."/>
            <person name="Roy S."/>
            <person name="Loubradou J."/>
            <person name="Henrissat B."/>
            <person name="Grigoriev I.V."/>
            <person name="Corradi N."/>
            <person name="Roux C."/>
            <person name="Martin F.M."/>
        </authorList>
    </citation>
    <scope>NUCLEOTIDE SEQUENCE [LARGE SCALE GENOMIC DNA]</scope>
    <source>
        <strain evidence="1 2">DAOM 194757</strain>
    </source>
</reference>
<feature type="non-terminal residue" evidence="1">
    <location>
        <position position="103"/>
    </location>
</feature>
<gene>
    <name evidence="1" type="ORF">C2G38_2072997</name>
</gene>
<name>A0A397VNM6_9GLOM</name>
<protein>
    <submittedName>
        <fullName evidence="1">Uncharacterized protein</fullName>
    </submittedName>
</protein>
<dbReference type="STRING" id="44941.A0A397VNM6"/>
<proteinExistence type="predicted"/>
<dbReference type="Proteomes" id="UP000266673">
    <property type="component" value="Unassembled WGS sequence"/>
</dbReference>
<dbReference type="OrthoDB" id="2438411at2759"/>
<sequence length="103" mass="12056">MKTLNFLYDKTVLFYYNIFKTFFTTVEKVFQDCKKKKKLPTIYYLATLNKDVDLRHLPTAYSTAHPPCTELCDSCRRLLVNNNSMVFACGHSYHIDCYCGKCT</sequence>
<accession>A0A397VNM6</accession>